<gene>
    <name evidence="2" type="ORF">COU96_01960</name>
</gene>
<keyword evidence="1" id="KW-0812">Transmembrane</keyword>
<sequence length="212" mass="23173">MKLFQISNGVKQFNPENPALFAKERGNGASNEKSFTLVELLVSIFIIILMSGIIFANYRQSGQQFALQRSANKLAQDIRRAQQMAMGAKECAAPPASCPDGVPAGGYGVYINKSQDDRYFIYADSNTAPGKRSYTSGEEIEEIPLEEGVYIKDFIPSSANFSINFMPPDPTVDIKDAAGTDKNNVDIIIALRTDPSKIKTIKVNKAGLILVE</sequence>
<dbReference type="InterPro" id="IPR012902">
    <property type="entry name" value="N_methyl_site"/>
</dbReference>
<organism evidence="2 3">
    <name type="scientific">Candidatus Shapirobacteria bacterium CG10_big_fil_rev_8_21_14_0_10_38_14</name>
    <dbReference type="NCBI Taxonomy" id="1974483"/>
    <lineage>
        <taxon>Bacteria</taxon>
        <taxon>Candidatus Shapironibacteriota</taxon>
    </lineage>
</organism>
<dbReference type="SUPFAM" id="SSF54523">
    <property type="entry name" value="Pili subunits"/>
    <property type="match status" value="1"/>
</dbReference>
<name>A0A2M8L5B5_9BACT</name>
<dbReference type="Gene3D" id="3.30.700.10">
    <property type="entry name" value="Glycoprotein, Type 4 Pilin"/>
    <property type="match status" value="1"/>
</dbReference>
<keyword evidence="1" id="KW-1133">Transmembrane helix</keyword>
<dbReference type="EMBL" id="PFEL01000073">
    <property type="protein sequence ID" value="PJE69034.1"/>
    <property type="molecule type" value="Genomic_DNA"/>
</dbReference>
<feature type="transmembrane region" description="Helical" evidence="1">
    <location>
        <begin position="40"/>
        <end position="58"/>
    </location>
</feature>
<comment type="caution">
    <text evidence="2">The sequence shown here is derived from an EMBL/GenBank/DDBJ whole genome shotgun (WGS) entry which is preliminary data.</text>
</comment>
<accession>A0A2M8L5B5</accession>
<dbReference type="Proteomes" id="UP000229500">
    <property type="component" value="Unassembled WGS sequence"/>
</dbReference>
<proteinExistence type="predicted"/>
<evidence type="ECO:0008006" key="4">
    <source>
        <dbReference type="Google" id="ProtNLM"/>
    </source>
</evidence>
<dbReference type="AlphaFoldDB" id="A0A2M8L5B5"/>
<evidence type="ECO:0000313" key="2">
    <source>
        <dbReference type="EMBL" id="PJE69034.1"/>
    </source>
</evidence>
<keyword evidence="1" id="KW-0472">Membrane</keyword>
<evidence type="ECO:0000313" key="3">
    <source>
        <dbReference type="Proteomes" id="UP000229500"/>
    </source>
</evidence>
<protein>
    <recommendedName>
        <fullName evidence="4">General secretion pathway GspH domain-containing protein</fullName>
    </recommendedName>
</protein>
<dbReference type="InterPro" id="IPR045584">
    <property type="entry name" value="Pilin-like"/>
</dbReference>
<dbReference type="Pfam" id="PF07963">
    <property type="entry name" value="N_methyl"/>
    <property type="match status" value="1"/>
</dbReference>
<reference evidence="3" key="1">
    <citation type="submission" date="2017-09" db="EMBL/GenBank/DDBJ databases">
        <title>Depth-based differentiation of microbial function through sediment-hosted aquifers and enrichment of novel symbionts in the deep terrestrial subsurface.</title>
        <authorList>
            <person name="Probst A.J."/>
            <person name="Ladd B."/>
            <person name="Jarett J.K."/>
            <person name="Geller-Mcgrath D.E."/>
            <person name="Sieber C.M.K."/>
            <person name="Emerson J.B."/>
            <person name="Anantharaman K."/>
            <person name="Thomas B.C."/>
            <person name="Malmstrom R."/>
            <person name="Stieglmeier M."/>
            <person name="Klingl A."/>
            <person name="Woyke T."/>
            <person name="Ryan C.M."/>
            <person name="Banfield J.F."/>
        </authorList>
    </citation>
    <scope>NUCLEOTIDE SEQUENCE [LARGE SCALE GENOMIC DNA]</scope>
</reference>
<evidence type="ECO:0000256" key="1">
    <source>
        <dbReference type="SAM" id="Phobius"/>
    </source>
</evidence>